<dbReference type="GO" id="GO:0006152">
    <property type="term" value="P:purine nucleoside catabolic process"/>
    <property type="evidence" value="ECO:0007669"/>
    <property type="project" value="TreeGrafter"/>
</dbReference>
<name>A0A347WFT9_9PROT</name>
<dbReference type="CDD" id="cd02651">
    <property type="entry name" value="nuc_hydro_IU_UC_XIUA"/>
    <property type="match status" value="1"/>
</dbReference>
<dbReference type="Gene3D" id="3.90.245.10">
    <property type="entry name" value="Ribonucleoside hydrolase-like"/>
    <property type="match status" value="1"/>
</dbReference>
<proteinExistence type="predicted"/>
<evidence type="ECO:0000259" key="3">
    <source>
        <dbReference type="Pfam" id="PF01156"/>
    </source>
</evidence>
<dbReference type="EC" id="3.2.-.-" evidence="4"/>
<dbReference type="OrthoDB" id="9797882at2"/>
<dbReference type="GO" id="GO:0045437">
    <property type="term" value="F:uridine nucleosidase activity"/>
    <property type="evidence" value="ECO:0007669"/>
    <property type="project" value="UniProtKB-ARBA"/>
</dbReference>
<dbReference type="PROSITE" id="PS01247">
    <property type="entry name" value="IUNH"/>
    <property type="match status" value="1"/>
</dbReference>
<dbReference type="RefSeq" id="WP_118963506.1">
    <property type="nucleotide sequence ID" value="NZ_CP023036.1"/>
</dbReference>
<dbReference type="Proteomes" id="UP000264120">
    <property type="component" value="Chromosome"/>
</dbReference>
<dbReference type="GO" id="GO:0005829">
    <property type="term" value="C:cytosol"/>
    <property type="evidence" value="ECO:0007669"/>
    <property type="project" value="TreeGrafter"/>
</dbReference>
<protein>
    <submittedName>
        <fullName evidence="4">Pyrimidine-specific ribonucleoside hydrolase RihA</fullName>
        <ecNumber evidence="4">3.2.-.-</ecNumber>
    </submittedName>
</protein>
<dbReference type="PANTHER" id="PTHR12304:SF4">
    <property type="entry name" value="URIDINE NUCLEOSIDASE"/>
    <property type="match status" value="1"/>
</dbReference>
<dbReference type="AlphaFoldDB" id="A0A347WFT9"/>
<keyword evidence="1 4" id="KW-0378">Hydrolase</keyword>
<keyword evidence="2 4" id="KW-0326">Glycosidase</keyword>
<dbReference type="SUPFAM" id="SSF53590">
    <property type="entry name" value="Nucleoside hydrolase"/>
    <property type="match status" value="1"/>
</dbReference>
<accession>A0A347WFT9</accession>
<dbReference type="InterPro" id="IPR023186">
    <property type="entry name" value="IUNH"/>
</dbReference>
<organism evidence="4 5">
    <name type="scientific">Komagataeibacter saccharivorans</name>
    <dbReference type="NCBI Taxonomy" id="265959"/>
    <lineage>
        <taxon>Bacteria</taxon>
        <taxon>Pseudomonadati</taxon>
        <taxon>Pseudomonadota</taxon>
        <taxon>Alphaproteobacteria</taxon>
        <taxon>Acetobacterales</taxon>
        <taxon>Acetobacteraceae</taxon>
        <taxon>Komagataeibacter</taxon>
    </lineage>
</organism>
<evidence type="ECO:0000313" key="5">
    <source>
        <dbReference type="Proteomes" id="UP000264120"/>
    </source>
</evidence>
<dbReference type="InterPro" id="IPR001910">
    <property type="entry name" value="Inosine/uridine_hydrolase_dom"/>
</dbReference>
<gene>
    <name evidence="4" type="primary">rihA_4</name>
    <name evidence="4" type="ORF">CD178_02988</name>
</gene>
<reference evidence="4 5" key="1">
    <citation type="submission" date="2017-08" db="EMBL/GenBank/DDBJ databases">
        <title>Complete genome sequence of Gluconacetobacter saccharivorans CV1 isolated from Fermented Vinegar.</title>
        <authorList>
            <person name="Kim S.-Y."/>
        </authorList>
    </citation>
    <scope>NUCLEOTIDE SEQUENCE [LARGE SCALE GENOMIC DNA]</scope>
    <source>
        <strain evidence="4 5">CV1</strain>
    </source>
</reference>
<evidence type="ECO:0000313" key="4">
    <source>
        <dbReference type="EMBL" id="AXY23732.1"/>
    </source>
</evidence>
<dbReference type="InterPro" id="IPR015910">
    <property type="entry name" value="I/U_nuclsd_hydro_CS"/>
</dbReference>
<feature type="domain" description="Inosine/uridine-preferring nucleoside hydrolase" evidence="3">
    <location>
        <begin position="5"/>
        <end position="303"/>
    </location>
</feature>
<dbReference type="GO" id="GO:0008477">
    <property type="term" value="F:purine nucleosidase activity"/>
    <property type="evidence" value="ECO:0007669"/>
    <property type="project" value="TreeGrafter"/>
</dbReference>
<dbReference type="Pfam" id="PF01156">
    <property type="entry name" value="IU_nuc_hydro"/>
    <property type="match status" value="1"/>
</dbReference>
<dbReference type="InterPro" id="IPR036452">
    <property type="entry name" value="Ribo_hydro-like"/>
</dbReference>
<keyword evidence="5" id="KW-1185">Reference proteome</keyword>
<sequence length="313" mass="33779">MKRKIIIDTDPGQDDAVALFLALASPEIEVQAVIAVAGNVPLARTGENARRILEMAGFPHIPVFCGAPRPLQTIQTTAEHVHGPTGLDGIDLSVPPAMPLQTRNGVMYLIEAVRNAEPGELTLVMLGPLTDLALALTLAPDIAERICEVVLMGGAWSELGNITPAAEFNIYADPHAADIVFSAGIPLVVLPLDVTHQCLTLPERLAALRANGNRCSDAAVDMLSFSERFDLAKYGWKGAPLHDPCTIAWLLQPDIFGGRHVNVSIETESSLSLGMTVVDWWKVTDRKPNALFIRDVKADAFFELLTTRLATLP</sequence>
<evidence type="ECO:0000256" key="2">
    <source>
        <dbReference type="ARBA" id="ARBA00023295"/>
    </source>
</evidence>
<dbReference type="EMBL" id="CP023036">
    <property type="protein sequence ID" value="AXY23732.1"/>
    <property type="molecule type" value="Genomic_DNA"/>
</dbReference>
<evidence type="ECO:0000256" key="1">
    <source>
        <dbReference type="ARBA" id="ARBA00022801"/>
    </source>
</evidence>
<dbReference type="KEGG" id="ksc:CD178_02988"/>
<dbReference type="PANTHER" id="PTHR12304">
    <property type="entry name" value="INOSINE-URIDINE PREFERRING NUCLEOSIDE HYDROLASE"/>
    <property type="match status" value="1"/>
</dbReference>